<dbReference type="KEGG" id="pdg:BCM40_08120"/>
<evidence type="ECO:0000256" key="1">
    <source>
        <dbReference type="SAM" id="Phobius"/>
    </source>
</evidence>
<dbReference type="AlphaFoldDB" id="A0A1C7EHJ2"/>
<gene>
    <name evidence="2" type="ORF">BCM40_08120</name>
</gene>
<organism evidence="2 3">
    <name type="scientific">Planococcus donghaensis</name>
    <dbReference type="NCBI Taxonomy" id="414778"/>
    <lineage>
        <taxon>Bacteria</taxon>
        <taxon>Bacillati</taxon>
        <taxon>Bacillota</taxon>
        <taxon>Bacilli</taxon>
        <taxon>Bacillales</taxon>
        <taxon>Caryophanaceae</taxon>
        <taxon>Planococcus</taxon>
    </lineage>
</organism>
<evidence type="ECO:0000313" key="2">
    <source>
        <dbReference type="EMBL" id="ANU23340.1"/>
    </source>
</evidence>
<sequence>MSILVMGTILVLLNFIVNKIAGLNRKKWFISGIITMILLAPLVYILTLNIIGSYSGGGIGANFAGFVFATTTFINGLIFLVFGFFSKKFQF</sequence>
<keyword evidence="1" id="KW-0812">Transmembrane</keyword>
<keyword evidence="1" id="KW-0472">Membrane</keyword>
<feature type="transmembrane region" description="Helical" evidence="1">
    <location>
        <begin position="28"/>
        <end position="51"/>
    </location>
</feature>
<accession>A0A1C7EHJ2</accession>
<dbReference type="RefSeq" id="WP_065526377.1">
    <property type="nucleotide sequence ID" value="NZ_CP016543.2"/>
</dbReference>
<dbReference type="OrthoDB" id="2453877at2"/>
<reference evidence="2" key="1">
    <citation type="submission" date="2016-10" db="EMBL/GenBank/DDBJ databases">
        <authorList>
            <person name="See-Too W.S."/>
        </authorList>
    </citation>
    <scope>NUCLEOTIDE SEQUENCE</scope>
    <source>
        <strain evidence="2">DSM 22276</strain>
    </source>
</reference>
<name>A0A1C7EHJ2_9BACL</name>
<evidence type="ECO:0000313" key="3">
    <source>
        <dbReference type="Proteomes" id="UP000092495"/>
    </source>
</evidence>
<dbReference type="EMBL" id="CP016543">
    <property type="protein sequence ID" value="ANU23340.1"/>
    <property type="molecule type" value="Genomic_DNA"/>
</dbReference>
<proteinExistence type="predicted"/>
<keyword evidence="1" id="KW-1133">Transmembrane helix</keyword>
<feature type="transmembrane region" description="Helical" evidence="1">
    <location>
        <begin position="63"/>
        <end position="85"/>
    </location>
</feature>
<dbReference type="Proteomes" id="UP000092495">
    <property type="component" value="Chromosome"/>
</dbReference>
<protein>
    <submittedName>
        <fullName evidence="2">Uncharacterized protein</fullName>
    </submittedName>
</protein>
<keyword evidence="3" id="KW-1185">Reference proteome</keyword>